<dbReference type="GO" id="GO:0000271">
    <property type="term" value="P:polysaccharide biosynthetic process"/>
    <property type="evidence" value="ECO:0007669"/>
    <property type="project" value="InterPro"/>
</dbReference>
<evidence type="ECO:0000313" key="10">
    <source>
        <dbReference type="EMBL" id="NOJ69994.1"/>
    </source>
</evidence>
<dbReference type="GO" id="GO:0005886">
    <property type="term" value="C:plasma membrane"/>
    <property type="evidence" value="ECO:0007669"/>
    <property type="project" value="TreeGrafter"/>
</dbReference>
<comment type="subcellular location">
    <subcellularLocation>
        <location evidence="1">Membrane</location>
        <topology evidence="1">Multi-pass membrane protein</topology>
    </subcellularLocation>
</comment>
<dbReference type="EMBL" id="JABFOR010000004">
    <property type="protein sequence ID" value="NOJ69994.1"/>
    <property type="molecule type" value="Genomic_DNA"/>
</dbReference>
<feature type="transmembrane region" description="Helical" evidence="7">
    <location>
        <begin position="39"/>
        <end position="60"/>
    </location>
</feature>
<dbReference type="PANTHER" id="PTHR38459">
    <property type="entry name" value="PROPHAGE BACTOPRENOL-LINKED GLUCOSE TRANSLOCASE HOMOLOG"/>
    <property type="match status" value="1"/>
</dbReference>
<comment type="similarity">
    <text evidence="2">Belongs to the GtrA family.</text>
</comment>
<dbReference type="Proteomes" id="UP000552038">
    <property type="component" value="Unassembled WGS sequence"/>
</dbReference>
<evidence type="ECO:0000256" key="7">
    <source>
        <dbReference type="SAM" id="Phobius"/>
    </source>
</evidence>
<evidence type="ECO:0000313" key="11">
    <source>
        <dbReference type="Proteomes" id="UP000552038"/>
    </source>
</evidence>
<evidence type="ECO:0000256" key="2">
    <source>
        <dbReference type="ARBA" id="ARBA00009399"/>
    </source>
</evidence>
<feature type="transmembrane region" description="Helical" evidence="7">
    <location>
        <begin position="72"/>
        <end position="92"/>
    </location>
</feature>
<keyword evidence="12" id="KW-1185">Reference proteome</keyword>
<evidence type="ECO:0000256" key="6">
    <source>
        <dbReference type="SAM" id="MobiDB-lite"/>
    </source>
</evidence>
<protein>
    <submittedName>
        <fullName evidence="10">GtrA family protein</fullName>
    </submittedName>
</protein>
<reference evidence="10 11" key="1">
    <citation type="submission" date="2020-05" db="EMBL/GenBank/DDBJ databases">
        <title>Whole genome sequencing and identification of novel metabolites from Paenibacillus alvei strain JR949.</title>
        <authorList>
            <person name="Rajendhran J."/>
            <person name="Sree Pranav P."/>
            <person name="Mahalakshmi B."/>
            <person name="Karthikeyan R."/>
        </authorList>
    </citation>
    <scope>NUCLEOTIDE SEQUENCE [LARGE SCALE GENOMIC DNA]</scope>
    <source>
        <strain evidence="10 11">JR949</strain>
    </source>
</reference>
<dbReference type="InterPro" id="IPR051401">
    <property type="entry name" value="GtrA_CellWall_Glycosyl"/>
</dbReference>
<dbReference type="PANTHER" id="PTHR38459:SF1">
    <property type="entry name" value="PROPHAGE BACTOPRENOL-LINKED GLUCOSE TRANSLOCASE HOMOLOG"/>
    <property type="match status" value="1"/>
</dbReference>
<dbReference type="RefSeq" id="WP_005542833.1">
    <property type="nucleotide sequence ID" value="NZ_JAKOBS010000005.1"/>
</dbReference>
<dbReference type="Pfam" id="PF04138">
    <property type="entry name" value="GtrA_DPMS_TM"/>
    <property type="match status" value="1"/>
</dbReference>
<dbReference type="GeneID" id="94487175"/>
<dbReference type="AlphaFoldDB" id="A0AAP6ZTM8"/>
<keyword evidence="4 7" id="KW-1133">Transmembrane helix</keyword>
<feature type="domain" description="GtrA/DPMS transmembrane" evidence="8">
    <location>
        <begin position="14"/>
        <end position="138"/>
    </location>
</feature>
<evidence type="ECO:0000256" key="3">
    <source>
        <dbReference type="ARBA" id="ARBA00022692"/>
    </source>
</evidence>
<evidence type="ECO:0000256" key="4">
    <source>
        <dbReference type="ARBA" id="ARBA00022989"/>
    </source>
</evidence>
<keyword evidence="5 7" id="KW-0472">Membrane</keyword>
<evidence type="ECO:0000256" key="5">
    <source>
        <dbReference type="ARBA" id="ARBA00023136"/>
    </source>
</evidence>
<comment type="caution">
    <text evidence="10">The sequence shown here is derived from an EMBL/GenBank/DDBJ whole genome shotgun (WGS) entry which is preliminary data.</text>
</comment>
<name>A0AAP6ZTM8_PAEAL</name>
<evidence type="ECO:0000259" key="8">
    <source>
        <dbReference type="Pfam" id="PF04138"/>
    </source>
</evidence>
<accession>A0AAP6ZTM8</accession>
<dbReference type="Proteomes" id="UP001527181">
    <property type="component" value="Unassembled WGS sequence"/>
</dbReference>
<feature type="transmembrane region" description="Helical" evidence="7">
    <location>
        <begin position="112"/>
        <end position="132"/>
    </location>
</feature>
<proteinExistence type="inferred from homology"/>
<dbReference type="EMBL" id="JAMDNP010000046">
    <property type="protein sequence ID" value="MCY9762939.1"/>
    <property type="molecule type" value="Genomic_DNA"/>
</dbReference>
<gene>
    <name evidence="10" type="ORF">HMI46_05445</name>
    <name evidence="9" type="ORF">M5X12_20595</name>
</gene>
<evidence type="ECO:0000313" key="9">
    <source>
        <dbReference type="EMBL" id="MCY9762939.1"/>
    </source>
</evidence>
<feature type="compositionally biased region" description="Basic and acidic residues" evidence="6">
    <location>
        <begin position="153"/>
        <end position="172"/>
    </location>
</feature>
<feature type="region of interest" description="Disordered" evidence="6">
    <location>
        <begin position="149"/>
        <end position="172"/>
    </location>
</feature>
<keyword evidence="3 7" id="KW-0812">Transmembrane</keyword>
<organism evidence="10 11">
    <name type="scientific">Paenibacillus alvei</name>
    <name type="common">Bacillus alvei</name>
    <dbReference type="NCBI Taxonomy" id="44250"/>
    <lineage>
        <taxon>Bacteria</taxon>
        <taxon>Bacillati</taxon>
        <taxon>Bacillota</taxon>
        <taxon>Bacilli</taxon>
        <taxon>Bacillales</taxon>
        <taxon>Paenibacillaceae</taxon>
        <taxon>Paenibacillus</taxon>
    </lineage>
</organism>
<sequence length="172" mass="19226">MSQKQAGWLGLFSRYAIVGVINTCIGLGLIYALMHLAGWAHFEATFVGNTIGVLCSYILNRRFTFQYEGAQLRSFIRFLVISLLCYAAAYVLLHPAFSALVTSLFGSLPLSWQQSLIVLGEAGAYTVTSFVLHRLITFAASSSVSDNTARSRQANDEHLREDYDNYRRAERQ</sequence>
<reference evidence="9 12" key="2">
    <citation type="submission" date="2022-05" db="EMBL/GenBank/DDBJ databases">
        <title>Genome Sequencing of Bee-Associated Microbes.</title>
        <authorList>
            <person name="Dunlap C."/>
        </authorList>
    </citation>
    <scope>NUCLEOTIDE SEQUENCE [LARGE SCALE GENOMIC DNA]</scope>
    <source>
        <strain evidence="9 12">NRRL B-04010</strain>
    </source>
</reference>
<dbReference type="InterPro" id="IPR007267">
    <property type="entry name" value="GtrA_DPMS_TM"/>
</dbReference>
<evidence type="ECO:0000256" key="1">
    <source>
        <dbReference type="ARBA" id="ARBA00004141"/>
    </source>
</evidence>
<evidence type="ECO:0000313" key="12">
    <source>
        <dbReference type="Proteomes" id="UP001527181"/>
    </source>
</evidence>
<feature type="transmembrane region" description="Helical" evidence="7">
    <location>
        <begin position="12"/>
        <end position="33"/>
    </location>
</feature>